<accession>A0A8S1SA16</accession>
<dbReference type="AlphaFoldDB" id="A0A8S1SA16"/>
<keyword evidence="2" id="KW-1185">Reference proteome</keyword>
<organism evidence="1 2">
    <name type="scientific">Paramecium pentaurelia</name>
    <dbReference type="NCBI Taxonomy" id="43138"/>
    <lineage>
        <taxon>Eukaryota</taxon>
        <taxon>Sar</taxon>
        <taxon>Alveolata</taxon>
        <taxon>Ciliophora</taxon>
        <taxon>Intramacronucleata</taxon>
        <taxon>Oligohymenophorea</taxon>
        <taxon>Peniculida</taxon>
        <taxon>Parameciidae</taxon>
        <taxon>Paramecium</taxon>
    </lineage>
</organism>
<evidence type="ECO:0000313" key="2">
    <source>
        <dbReference type="Proteomes" id="UP000689195"/>
    </source>
</evidence>
<dbReference type="EMBL" id="CAJJDO010000004">
    <property type="protein sequence ID" value="CAD8135754.1"/>
    <property type="molecule type" value="Genomic_DNA"/>
</dbReference>
<comment type="caution">
    <text evidence="1">The sequence shown here is derived from an EMBL/GenBank/DDBJ whole genome shotgun (WGS) entry which is preliminary data.</text>
</comment>
<dbReference type="Proteomes" id="UP000689195">
    <property type="component" value="Unassembled WGS sequence"/>
</dbReference>
<proteinExistence type="predicted"/>
<gene>
    <name evidence="1" type="ORF">PPENT_87.1.T0040405</name>
</gene>
<reference evidence="1" key="1">
    <citation type="submission" date="2021-01" db="EMBL/GenBank/DDBJ databases">
        <authorList>
            <consortium name="Genoscope - CEA"/>
            <person name="William W."/>
        </authorList>
    </citation>
    <scope>NUCLEOTIDE SEQUENCE</scope>
</reference>
<protein>
    <submittedName>
        <fullName evidence="1">Uncharacterized protein</fullName>
    </submittedName>
</protein>
<name>A0A8S1SA16_9CILI</name>
<evidence type="ECO:0000313" key="1">
    <source>
        <dbReference type="EMBL" id="CAD8135754.1"/>
    </source>
</evidence>
<dbReference type="OrthoDB" id="10438168at2759"/>
<sequence length="306" mass="35733">MNLFEIQSESDLQKTFHQQFRKRTSIQDNQHNYKIFKFDKCQTKKLISSCQCLDCGGRINKKILISKKELNDPIQSNSKQRFPISPQLSIQPQYVRPSNRDLSLVGSPSHFSIILFLFLCEKHSKQIIQKSNRASVMPVIQLIKAQNLMKKISQTHKIEKEIKTKISISTHNLFNKVQQKMIITNNHNTDKLKYVQVLENKNTKEIANKLHKYTSNCGQFRIKTESYNYNFASNNQKISVINIPNLTHLENLNKNSISIYESKTPRLFLARSETYNLKQPLTQRLMCTYLKKLNINSKLIKSNNQV</sequence>